<organism evidence="1">
    <name type="scientific">marine sediment metagenome</name>
    <dbReference type="NCBI Taxonomy" id="412755"/>
    <lineage>
        <taxon>unclassified sequences</taxon>
        <taxon>metagenomes</taxon>
        <taxon>ecological metagenomes</taxon>
    </lineage>
</organism>
<reference evidence="1" key="1">
    <citation type="journal article" date="2014" name="Front. Microbiol.">
        <title>High frequency of phylogenetically diverse reductive dehalogenase-homologous genes in deep subseafloor sedimentary metagenomes.</title>
        <authorList>
            <person name="Kawai M."/>
            <person name="Futagami T."/>
            <person name="Toyoda A."/>
            <person name="Takaki Y."/>
            <person name="Nishi S."/>
            <person name="Hori S."/>
            <person name="Arai W."/>
            <person name="Tsubouchi T."/>
            <person name="Morono Y."/>
            <person name="Uchiyama I."/>
            <person name="Ito T."/>
            <person name="Fujiyama A."/>
            <person name="Inagaki F."/>
            <person name="Takami H."/>
        </authorList>
    </citation>
    <scope>NUCLEOTIDE SEQUENCE</scope>
    <source>
        <strain evidence="1">Expedition CK06-06</strain>
    </source>
</reference>
<gene>
    <name evidence="1" type="ORF">S01H4_44126</name>
</gene>
<comment type="caution">
    <text evidence="1">The sequence shown here is derived from an EMBL/GenBank/DDBJ whole genome shotgun (WGS) entry which is preliminary data.</text>
</comment>
<evidence type="ECO:0000313" key="1">
    <source>
        <dbReference type="EMBL" id="GAH03986.1"/>
    </source>
</evidence>
<dbReference type="EMBL" id="BART01024426">
    <property type="protein sequence ID" value="GAH03986.1"/>
    <property type="molecule type" value="Genomic_DNA"/>
</dbReference>
<accession>X1C7H4</accession>
<dbReference type="AlphaFoldDB" id="X1C7H4"/>
<sequence>MTDEFEKKKREEYLEQAKSHIDLAQEELDGLKDAANRCDILDTILTFRNVFLHIEHSRHYIGDARPPEKTVIELGEDWDRIETGAVRALQDMPCEVKKLEPTKT</sequence>
<name>X1C7H4_9ZZZZ</name>
<proteinExistence type="predicted"/>
<protein>
    <submittedName>
        <fullName evidence="1">Uncharacterized protein</fullName>
    </submittedName>
</protein>